<evidence type="ECO:0000256" key="5">
    <source>
        <dbReference type="ARBA" id="ARBA00040529"/>
    </source>
</evidence>
<dbReference type="InterPro" id="IPR020610">
    <property type="entry name" value="Thiolase_AS"/>
</dbReference>
<dbReference type="NCBIfam" id="TIGR01930">
    <property type="entry name" value="AcCoA-C-Actrans"/>
    <property type="match status" value="1"/>
</dbReference>
<evidence type="ECO:0000256" key="4">
    <source>
        <dbReference type="ARBA" id="ARBA00030755"/>
    </source>
</evidence>
<keyword evidence="10" id="KW-1185">Reference proteome</keyword>
<dbReference type="GO" id="GO:0003988">
    <property type="term" value="F:acetyl-CoA C-acyltransferase activity"/>
    <property type="evidence" value="ECO:0007669"/>
    <property type="project" value="UniProtKB-ARBA"/>
</dbReference>
<proteinExistence type="inferred from homology"/>
<feature type="domain" description="Thiolase C-terminal" evidence="8">
    <location>
        <begin position="269"/>
        <end position="391"/>
    </location>
</feature>
<dbReference type="Pfam" id="PF00108">
    <property type="entry name" value="Thiolase_N"/>
    <property type="match status" value="1"/>
</dbReference>
<dbReference type="PROSITE" id="PS00099">
    <property type="entry name" value="THIOLASE_3"/>
    <property type="match status" value="1"/>
</dbReference>
<dbReference type="InterPro" id="IPR020615">
    <property type="entry name" value="Thiolase_acyl_enz_int_AS"/>
</dbReference>
<evidence type="ECO:0000256" key="3">
    <source>
        <dbReference type="ARBA" id="ARBA00023315"/>
    </source>
</evidence>
<dbReference type="AlphaFoldDB" id="A0A916JYX1"/>
<dbReference type="Proteomes" id="UP000693892">
    <property type="component" value="Unassembled WGS sequence"/>
</dbReference>
<keyword evidence="3 6" id="KW-0012">Acyltransferase</keyword>
<evidence type="ECO:0000259" key="7">
    <source>
        <dbReference type="Pfam" id="PF00108"/>
    </source>
</evidence>
<dbReference type="InterPro" id="IPR002155">
    <property type="entry name" value="Thiolase"/>
</dbReference>
<dbReference type="PROSITE" id="PS00098">
    <property type="entry name" value="THIOLASE_1"/>
    <property type="match status" value="1"/>
</dbReference>
<evidence type="ECO:0000256" key="6">
    <source>
        <dbReference type="RuleBase" id="RU003557"/>
    </source>
</evidence>
<dbReference type="PIRSF" id="PIRSF000429">
    <property type="entry name" value="Ac-CoA_Ac_transf"/>
    <property type="match status" value="1"/>
</dbReference>
<dbReference type="InterPro" id="IPR020617">
    <property type="entry name" value="Thiolase_C"/>
</dbReference>
<dbReference type="PROSITE" id="PS00737">
    <property type="entry name" value="THIOLASE_2"/>
    <property type="match status" value="1"/>
</dbReference>
<name>A0A916JYX1_9MICO</name>
<reference evidence="9" key="1">
    <citation type="submission" date="2021-06" db="EMBL/GenBank/DDBJ databases">
        <authorList>
            <person name="Criscuolo A."/>
        </authorList>
    </citation>
    <scope>NUCLEOTIDE SEQUENCE</scope>
    <source>
        <strain evidence="9">CIP111803</strain>
    </source>
</reference>
<dbReference type="FunFam" id="3.40.47.10:FF:000010">
    <property type="entry name" value="Acetyl-CoA acetyltransferase (Thiolase)"/>
    <property type="match status" value="1"/>
</dbReference>
<evidence type="ECO:0000313" key="10">
    <source>
        <dbReference type="Proteomes" id="UP000693892"/>
    </source>
</evidence>
<gene>
    <name evidence="9" type="primary">paaJ_3</name>
    <name evidence="9" type="ORF">LEUCIP111803_01481</name>
</gene>
<evidence type="ECO:0000313" key="9">
    <source>
        <dbReference type="EMBL" id="CAG7611792.1"/>
    </source>
</evidence>
<evidence type="ECO:0000256" key="2">
    <source>
        <dbReference type="ARBA" id="ARBA00022679"/>
    </source>
</evidence>
<keyword evidence="2 6" id="KW-0808">Transferase</keyword>
<dbReference type="PANTHER" id="PTHR18919:SF107">
    <property type="entry name" value="ACETYL-COA ACETYLTRANSFERASE, CYTOSOLIC"/>
    <property type="match status" value="1"/>
</dbReference>
<evidence type="ECO:0000256" key="1">
    <source>
        <dbReference type="ARBA" id="ARBA00010982"/>
    </source>
</evidence>
<dbReference type="InterPro" id="IPR020616">
    <property type="entry name" value="Thiolase_N"/>
</dbReference>
<evidence type="ECO:0000259" key="8">
    <source>
        <dbReference type="Pfam" id="PF02803"/>
    </source>
</evidence>
<dbReference type="InterPro" id="IPR020613">
    <property type="entry name" value="Thiolase_CS"/>
</dbReference>
<comment type="similarity">
    <text evidence="1 6">Belongs to the thiolase-like superfamily. Thiolase family.</text>
</comment>
<accession>A0A916JYX1</accession>
<comment type="caution">
    <text evidence="9">The sequence shown here is derived from an EMBL/GenBank/DDBJ whole genome shotgun (WGS) entry which is preliminary data.</text>
</comment>
<protein>
    <recommendedName>
        <fullName evidence="5">Probable acetyl-CoA acetyltransferase</fullName>
    </recommendedName>
    <alternativeName>
        <fullName evidence="4">Acetoacetyl-CoA thiolase</fullName>
    </alternativeName>
</protein>
<dbReference type="CDD" id="cd00751">
    <property type="entry name" value="thiolase"/>
    <property type="match status" value="1"/>
</dbReference>
<dbReference type="PANTHER" id="PTHR18919">
    <property type="entry name" value="ACETYL-COA C-ACYLTRANSFERASE"/>
    <property type="match status" value="1"/>
</dbReference>
<dbReference type="EMBL" id="CAJVAP010000015">
    <property type="protein sequence ID" value="CAG7611792.1"/>
    <property type="molecule type" value="Genomic_DNA"/>
</dbReference>
<sequence length="391" mass="40675">MTSTYIYDAVRTPFGRAAGALSGVRPDDLAAVVMRAAVDRTGLDPARIDDVIFGDANQAGEDNRNVARFGALLAGFPTSVTGVTVNRLCASSVEAVIQGSRAIEAGDADIVLAGGVESMSRSPYVIEKSGRPWPAVGNQTLWNTAIGWRMVNRALPKHWTISNGESAEKIAREWGIAREAQDAFAARSHHLAAAAWAEGRYDAEIVQVDGHELARDEGIRDDTSVEKLAGLKPLFAADGSGTVTAGNSSSINDGASAVLLGREGAIDAEPLARITGRAAHGVDPDDFPIAPIEAANKALARAGRTWAEVDFVELNEAFASQSLACLAGWPELDAEKLNIHGGALAIGHPLGASGGRIIGHAAQELKRRGGGVAVAAICIGVGQGLAVVIER</sequence>
<dbReference type="Pfam" id="PF02803">
    <property type="entry name" value="Thiolase_C"/>
    <property type="match status" value="1"/>
</dbReference>
<organism evidence="9 10">
    <name type="scientific">Leucobacter soli</name>
    <dbReference type="NCBI Taxonomy" id="2812850"/>
    <lineage>
        <taxon>Bacteria</taxon>
        <taxon>Bacillati</taxon>
        <taxon>Actinomycetota</taxon>
        <taxon>Actinomycetes</taxon>
        <taxon>Micrococcales</taxon>
        <taxon>Microbacteriaceae</taxon>
        <taxon>Leucobacter</taxon>
    </lineage>
</organism>
<feature type="domain" description="Thiolase N-terminal" evidence="7">
    <location>
        <begin position="5"/>
        <end position="263"/>
    </location>
</feature>
<dbReference type="RefSeq" id="WP_218115090.1">
    <property type="nucleotide sequence ID" value="NZ_CAJVAP010000015.1"/>
</dbReference>